<dbReference type="EMBL" id="BSPD01000021">
    <property type="protein sequence ID" value="GLS25119.1"/>
    <property type="molecule type" value="Genomic_DNA"/>
</dbReference>
<reference evidence="5 6" key="1">
    <citation type="journal article" date="2014" name="Int. J. Syst. Evol. Microbiol.">
        <title>Complete genome sequence of Corynebacterium casei LMG S-19264T (=DSM 44701T), isolated from a smear-ripened cheese.</title>
        <authorList>
            <consortium name="US DOE Joint Genome Institute (JGI-PGF)"/>
            <person name="Walter F."/>
            <person name="Albersmeier A."/>
            <person name="Kalinowski J."/>
            <person name="Ruckert C."/>
        </authorList>
    </citation>
    <scope>NUCLEOTIDE SEQUENCE [LARGE SCALE GENOMIC DNA]</scope>
    <source>
        <strain evidence="5 6">NBRC 110095</strain>
    </source>
</reference>
<feature type="signal peptide" evidence="3">
    <location>
        <begin position="1"/>
        <end position="19"/>
    </location>
</feature>
<dbReference type="GO" id="GO:0061630">
    <property type="term" value="F:ubiquitin protein ligase activity"/>
    <property type="evidence" value="ECO:0007669"/>
    <property type="project" value="TreeGrafter"/>
</dbReference>
<gene>
    <name evidence="5" type="ORF">GCM10007877_08330</name>
</gene>
<dbReference type="Gene3D" id="2.80.10.50">
    <property type="match status" value="1"/>
</dbReference>
<dbReference type="InterPro" id="IPR008979">
    <property type="entry name" value="Galactose-bd-like_sf"/>
</dbReference>
<dbReference type="GO" id="GO:0006516">
    <property type="term" value="P:glycoprotein catabolic process"/>
    <property type="evidence" value="ECO:0007669"/>
    <property type="project" value="TreeGrafter"/>
</dbReference>
<keyword evidence="3" id="KW-0732">Signal</keyword>
<dbReference type="GO" id="GO:0019005">
    <property type="term" value="C:SCF ubiquitin ligase complex"/>
    <property type="evidence" value="ECO:0007669"/>
    <property type="project" value="TreeGrafter"/>
</dbReference>
<dbReference type="InterPro" id="IPR007934">
    <property type="entry name" value="AbfB_ABD"/>
</dbReference>
<keyword evidence="2" id="KW-1133">Transmembrane helix</keyword>
<dbReference type="Pfam" id="PF04300">
    <property type="entry name" value="FBA"/>
    <property type="match status" value="2"/>
</dbReference>
<sequence>MKLLYIGLSLLIVFNTQNAFSFVINDLVQIHNIENKTALQPQDGLIYEVEIDENSSEQDILDSSFYIREGLAGSCYSFESVNSPGEYMRHQSSRLKTHPYTNTLLFQEDATFCLDAAQRLVSYNYPDHVVTIDSNGEAWIEKDSRPESLGIGSKGPVDFRSNRACWNGQTGQFENLSGNSSLHAACKSEFGEHSLMIRAGSQGYVCSINGDEVRILYNNCLSDIPQFILQSGWDNYEYLKNGDHRDTLIVNIILHAGDDTPTLQGLTNAELLTRAQDVKEQASNSQQSNTFRINDVQDHHELNDISLFLLEAGWYTYQSIEAFSFNEDRHNLIYEISRRSDNTVKFLEQQTNAVLIAYARKLIGVLPYIEGEDQPPLYLINLIKNPDSALTGQFDEWEIDTIDVGENQRFTSRSQLIDLRDYGFTREILDKQPDIIFSETFIQKDCSDKYSLDIELLNESKELLYQWSTDLNDYNEADCNTKDIATLVEDLIGHYGTGLRYIRWTDGGNKLLDQHDGVTLDSVYVAIRPANILKAPSKPSSWTIIEGEDTYVLESDEDSTVYRTSTGWFKRSQLIDLNTIGYTDQQLDAQHPILYQASYGMTACPDQYFLTVELLAEDKTTVLHSFDSGIKEHIAPCDWTYEPYQETITGSLAEYGEGVRYIRWTDGGRDSSDQPDYNWSGHYGAQLSAPYIGIITNFFPGNGRSGQTQGWFGAVLGGIAGALVVAAVISNPVGIVAIGGAALVSATADVIVAAGVGGAIAVGAAAGSTAGHVVEEVADSLIYGSHSDINSPTERSCDVDTSGSTCESGTGETNDHEVRSVAQALSEGCRSHSDVIQLMDKLLVNNEIGTITKEQVNIFKDRSNLGNWMTKNDVTDPKTCAFRGTDSPKELVAMENGYLSAKAQRKINGFNGDSQKITSFWESHGPQIYYPDQRSDTAIALQALSLESSFSPQSQSLSVALDFKVAEGFGNNIYGFYVNPQSPVLGLKKCSLAEEGGEVQFQIPNQSQITELHRFIRDKGWFKYNINSKNFEPIRISESEFLRDCL</sequence>
<dbReference type="GO" id="GO:0031146">
    <property type="term" value="P:SCF-dependent proteasomal ubiquitin-dependent protein catabolic process"/>
    <property type="evidence" value="ECO:0007669"/>
    <property type="project" value="TreeGrafter"/>
</dbReference>
<evidence type="ECO:0000313" key="6">
    <source>
        <dbReference type="Proteomes" id="UP001156870"/>
    </source>
</evidence>
<dbReference type="Pfam" id="PF05270">
    <property type="entry name" value="AbfB"/>
    <property type="match status" value="1"/>
</dbReference>
<keyword evidence="6" id="KW-1185">Reference proteome</keyword>
<dbReference type="InterPro" id="IPR039752">
    <property type="entry name" value="F-box_only"/>
</dbReference>
<dbReference type="InterPro" id="IPR007397">
    <property type="entry name" value="F-box-assoc_dom"/>
</dbReference>
<dbReference type="GO" id="GO:0036503">
    <property type="term" value="P:ERAD pathway"/>
    <property type="evidence" value="ECO:0007669"/>
    <property type="project" value="TreeGrafter"/>
</dbReference>
<feature type="domain" description="FBA" evidence="4">
    <location>
        <begin position="501"/>
        <end position="696"/>
    </location>
</feature>
<keyword evidence="2" id="KW-0472">Membrane</keyword>
<dbReference type="PANTHER" id="PTHR12125:SF5">
    <property type="entry name" value="F-BOX DOMAIN-CONTAINING PROTEIN"/>
    <property type="match status" value="1"/>
</dbReference>
<feature type="transmembrane region" description="Helical" evidence="2">
    <location>
        <begin position="741"/>
        <end position="766"/>
    </location>
</feature>
<evidence type="ECO:0000256" key="2">
    <source>
        <dbReference type="SAM" id="Phobius"/>
    </source>
</evidence>
<dbReference type="InterPro" id="IPR036195">
    <property type="entry name" value="AbfB_ABD_sf"/>
</dbReference>
<dbReference type="SUPFAM" id="SSF49785">
    <property type="entry name" value="Galactose-binding domain-like"/>
    <property type="match status" value="2"/>
</dbReference>
<name>A0AA37T2R0_9GAMM</name>
<dbReference type="Proteomes" id="UP001156870">
    <property type="component" value="Unassembled WGS sequence"/>
</dbReference>
<dbReference type="SMART" id="SM01198">
    <property type="entry name" value="FBA"/>
    <property type="match status" value="1"/>
</dbReference>
<evidence type="ECO:0000256" key="3">
    <source>
        <dbReference type="SAM" id="SignalP"/>
    </source>
</evidence>
<evidence type="ECO:0000313" key="5">
    <source>
        <dbReference type="EMBL" id="GLS25119.1"/>
    </source>
</evidence>
<feature type="compositionally biased region" description="Polar residues" evidence="1">
    <location>
        <begin position="793"/>
        <end position="812"/>
    </location>
</feature>
<comment type="caution">
    <text evidence="5">The sequence shown here is derived from an EMBL/GenBank/DDBJ whole genome shotgun (WGS) entry which is preliminary data.</text>
</comment>
<proteinExistence type="predicted"/>
<dbReference type="AlphaFoldDB" id="A0AA37T2R0"/>
<dbReference type="RefSeq" id="WP_232592778.1">
    <property type="nucleotide sequence ID" value="NZ_BSPD01000021.1"/>
</dbReference>
<evidence type="ECO:0000256" key="1">
    <source>
        <dbReference type="SAM" id="MobiDB-lite"/>
    </source>
</evidence>
<organism evidence="5 6">
    <name type="scientific">Marinibactrum halimedae</name>
    <dbReference type="NCBI Taxonomy" id="1444977"/>
    <lineage>
        <taxon>Bacteria</taxon>
        <taxon>Pseudomonadati</taxon>
        <taxon>Pseudomonadota</taxon>
        <taxon>Gammaproteobacteria</taxon>
        <taxon>Cellvibrionales</taxon>
        <taxon>Cellvibrionaceae</taxon>
        <taxon>Marinibactrum</taxon>
    </lineage>
</organism>
<feature type="chain" id="PRO_5041401173" description="FBA domain-containing protein" evidence="3">
    <location>
        <begin position="20"/>
        <end position="1046"/>
    </location>
</feature>
<evidence type="ECO:0000259" key="4">
    <source>
        <dbReference type="PROSITE" id="PS51114"/>
    </source>
</evidence>
<dbReference type="PANTHER" id="PTHR12125">
    <property type="entry name" value="F-BOX ONLY PROTEIN 6-LIKE PROTEIN"/>
    <property type="match status" value="1"/>
</dbReference>
<accession>A0AA37T2R0</accession>
<dbReference type="GO" id="GO:0046556">
    <property type="term" value="F:alpha-L-arabinofuranosidase activity"/>
    <property type="evidence" value="ECO:0007669"/>
    <property type="project" value="InterPro"/>
</dbReference>
<feature type="region of interest" description="Disordered" evidence="1">
    <location>
        <begin position="793"/>
        <end position="815"/>
    </location>
</feature>
<dbReference type="Gene3D" id="2.60.120.260">
    <property type="entry name" value="Galactose-binding domain-like"/>
    <property type="match status" value="2"/>
</dbReference>
<dbReference type="GO" id="GO:0005737">
    <property type="term" value="C:cytoplasm"/>
    <property type="evidence" value="ECO:0007669"/>
    <property type="project" value="UniProtKB-ARBA"/>
</dbReference>
<keyword evidence="2" id="KW-0812">Transmembrane</keyword>
<dbReference type="PROSITE" id="PS51114">
    <property type="entry name" value="FBA"/>
    <property type="match status" value="1"/>
</dbReference>
<protein>
    <recommendedName>
        <fullName evidence="4">FBA domain-containing protein</fullName>
    </recommendedName>
</protein>
<dbReference type="GO" id="GO:0046373">
    <property type="term" value="P:L-arabinose metabolic process"/>
    <property type="evidence" value="ECO:0007669"/>
    <property type="project" value="InterPro"/>
</dbReference>
<dbReference type="SUPFAM" id="SSF110221">
    <property type="entry name" value="AbfB domain"/>
    <property type="match status" value="1"/>
</dbReference>